<reference evidence="3 4" key="1">
    <citation type="submission" date="2017-09" db="EMBL/GenBank/DDBJ databases">
        <authorList>
            <consortium name="International Durum Wheat Genome Sequencing Consortium (IDWGSC)"/>
            <person name="Milanesi L."/>
        </authorList>
    </citation>
    <scope>NUCLEOTIDE SEQUENCE [LARGE SCALE GENOMIC DNA]</scope>
    <source>
        <strain evidence="4">cv. Svevo</strain>
    </source>
</reference>
<evidence type="ECO:0000259" key="2">
    <source>
        <dbReference type="PROSITE" id="PS50076"/>
    </source>
</evidence>
<proteinExistence type="predicted"/>
<feature type="compositionally biased region" description="Basic and acidic residues" evidence="1">
    <location>
        <begin position="326"/>
        <end position="340"/>
    </location>
</feature>
<dbReference type="PANTHER" id="PTHR47374:SF6">
    <property type="entry name" value="ENDOSOME ANTIGEN-LIKE PROTEIN, PUTATIVE (DUF3444)-RELATED"/>
    <property type="match status" value="1"/>
</dbReference>
<evidence type="ECO:0000313" key="4">
    <source>
        <dbReference type="Proteomes" id="UP000324705"/>
    </source>
</evidence>
<feature type="compositionally biased region" description="Basic and acidic residues" evidence="1">
    <location>
        <begin position="467"/>
        <end position="484"/>
    </location>
</feature>
<dbReference type="Gramene" id="TRITD3Bv1G125090.3">
    <property type="protein sequence ID" value="TRITD3Bv1G125090.3"/>
    <property type="gene ID" value="TRITD3Bv1G125090"/>
</dbReference>
<dbReference type="PROSITE" id="PS50076">
    <property type="entry name" value="DNAJ_2"/>
    <property type="match status" value="1"/>
</dbReference>
<dbReference type="SUPFAM" id="SSF46565">
    <property type="entry name" value="Chaperone J-domain"/>
    <property type="match status" value="1"/>
</dbReference>
<dbReference type="InterPro" id="IPR036869">
    <property type="entry name" value="J_dom_sf"/>
</dbReference>
<dbReference type="GO" id="GO:0005783">
    <property type="term" value="C:endoplasmic reticulum"/>
    <property type="evidence" value="ECO:0007669"/>
    <property type="project" value="UniProtKB-ARBA"/>
</dbReference>
<dbReference type="InterPro" id="IPR018253">
    <property type="entry name" value="DnaJ_domain_CS"/>
</dbReference>
<feature type="region of interest" description="Disordered" evidence="1">
    <location>
        <begin position="139"/>
        <end position="230"/>
    </location>
</feature>
<dbReference type="PANTHER" id="PTHR47374">
    <property type="entry name" value="ENDOSOME ANTIGEN-LIKE PROTEIN, PUTATIVE (DUF3444)-RELATED"/>
    <property type="match status" value="1"/>
</dbReference>
<dbReference type="PROSITE" id="PS00636">
    <property type="entry name" value="DNAJ_1"/>
    <property type="match status" value="1"/>
</dbReference>
<dbReference type="EMBL" id="LT934116">
    <property type="protein sequence ID" value="VAH77291.1"/>
    <property type="molecule type" value="Genomic_DNA"/>
</dbReference>
<evidence type="ECO:0000256" key="1">
    <source>
        <dbReference type="SAM" id="MobiDB-lite"/>
    </source>
</evidence>
<protein>
    <recommendedName>
        <fullName evidence="2">J domain-containing protein</fullName>
    </recommendedName>
</protein>
<dbReference type="InterPro" id="IPR001623">
    <property type="entry name" value="DnaJ_domain"/>
</dbReference>
<dbReference type="PRINTS" id="PR00625">
    <property type="entry name" value="JDOMAIN"/>
</dbReference>
<feature type="domain" description="J" evidence="2">
    <location>
        <begin position="66"/>
        <end position="130"/>
    </location>
</feature>
<gene>
    <name evidence="3" type="ORF">TRITD_3Bv1G125090</name>
</gene>
<dbReference type="InterPro" id="IPR024593">
    <property type="entry name" value="DUF3444"/>
</dbReference>
<dbReference type="AlphaFoldDB" id="A0A9R1QIQ5"/>
<accession>A0A9R1QIQ5</accession>
<dbReference type="Proteomes" id="UP000324705">
    <property type="component" value="Chromosome 3B"/>
</dbReference>
<feature type="region of interest" description="Disordered" evidence="1">
    <location>
        <begin position="291"/>
        <end position="434"/>
    </location>
</feature>
<dbReference type="SMART" id="SM00271">
    <property type="entry name" value="DnaJ"/>
    <property type="match status" value="1"/>
</dbReference>
<keyword evidence="4" id="KW-1185">Reference proteome</keyword>
<feature type="compositionally biased region" description="Polar residues" evidence="1">
    <location>
        <begin position="779"/>
        <end position="806"/>
    </location>
</feature>
<dbReference type="Gene3D" id="1.10.287.110">
    <property type="entry name" value="DnaJ domain"/>
    <property type="match status" value="1"/>
</dbReference>
<feature type="region of interest" description="Disordered" evidence="1">
    <location>
        <begin position="455"/>
        <end position="484"/>
    </location>
</feature>
<dbReference type="CDD" id="cd06257">
    <property type="entry name" value="DnaJ"/>
    <property type="match status" value="1"/>
</dbReference>
<dbReference type="Pfam" id="PF00226">
    <property type="entry name" value="DnaJ"/>
    <property type="match status" value="1"/>
</dbReference>
<evidence type="ECO:0000313" key="3">
    <source>
        <dbReference type="EMBL" id="VAH77291.1"/>
    </source>
</evidence>
<sequence>MESNREEAVKAREIALKKLESKDFVGAKRIALKAQRIFPELENLSQLLTVCEVHCAAEAKINELLDFYGILQVDVTADEATIKKQYRKLAFSLHPDKNSYPGAEAAFKLVAEAHSTLSDRTKKPAYDIKWRVASRIAPKQGSELKQATGPKQGAQPKQATQSKKAAIPKQATVPKQAAVPKQAPIPKQATVPKQAPIPKQAAVPKQTATEQMKKPGANRSSVAGGEPPVPSTTVGQAIWTICIHCRTRYQYYSGVLNHRIRCQNCSKYFVASKLNAHDVPSVFTSNSIKGVGQQSGFPSQPDCSTKFSPSRLNGDAKPLNGAQTAEHMKSARAGGEEKFNHAGAGGKSGVEFSTGNMSKSSAPSASDKAGGRMASDPAGPDVAYSKNPCSRVVDTPAEPGATGSPSPRRSARRKANHDASTPVPPSKKRRTLKDWFSNADTSCKKMFDDNVARADGKTGEAHVPSKAHNEERGSTAKEGNQESVKKEFTCDASAAKDPCDSAQLTYPDPEFFDFDKGRDVNLFAVDQIWAVYDDRDGMPRYYARIKHVDATKSTIRYTWLEHKAVNDEEDRWTDKELPVACGKFNLGKTEVSQGALMFSHTVVPWVMGKRGCAYEIYPRKGEVWALYKGWSMQWCSDADNHKTYEYDVVEVLSDFTMEGGAAVFPLVKIKGFVSLFGKAIDRSSFVIPSSELLRFSHNIPFYRTKGNEKAGVSGGFLELDTVSLPSNLDASFPSVTIDKTISSGFIDASDISTPGPGNEPSAQKENQQSGGKRIDDSLEQTPRQKQKGGTASVPGSSSQLFRSSPSTIATYPDSEFYNFEEGRSYNKFERGQIWALYSDLDKFPKYYGWVTKVDMEPFRLHLTWLEACPQLEQEKMWLKRDIPVSCGTFKLRNWRIKYDSNDAFSHLVETSQVNGQRFEIHPRVGEIWAIYNNDWAPDWVPSSDDACEYAVGEITERTEASTKFSFLTPVDGYTAVFRFDNERGILEIPANENLRFSHHIPSYRLTEEKSGTLRGFYELDPASVPDAFLVRGGTC</sequence>
<dbReference type="OMA" id="KLWITWI"/>
<feature type="compositionally biased region" description="Polar residues" evidence="1">
    <location>
        <begin position="291"/>
        <end position="311"/>
    </location>
</feature>
<organism evidence="3 4">
    <name type="scientific">Triticum turgidum subsp. durum</name>
    <name type="common">Durum wheat</name>
    <name type="synonym">Triticum durum</name>
    <dbReference type="NCBI Taxonomy" id="4567"/>
    <lineage>
        <taxon>Eukaryota</taxon>
        <taxon>Viridiplantae</taxon>
        <taxon>Streptophyta</taxon>
        <taxon>Embryophyta</taxon>
        <taxon>Tracheophyta</taxon>
        <taxon>Spermatophyta</taxon>
        <taxon>Magnoliopsida</taxon>
        <taxon>Liliopsida</taxon>
        <taxon>Poales</taxon>
        <taxon>Poaceae</taxon>
        <taxon>BOP clade</taxon>
        <taxon>Pooideae</taxon>
        <taxon>Triticodae</taxon>
        <taxon>Triticeae</taxon>
        <taxon>Triticinae</taxon>
        <taxon>Triticum</taxon>
    </lineage>
</organism>
<dbReference type="Pfam" id="PF11926">
    <property type="entry name" value="DUF3444"/>
    <property type="match status" value="2"/>
</dbReference>
<feature type="compositionally biased region" description="Polar residues" evidence="1">
    <location>
        <begin position="760"/>
        <end position="770"/>
    </location>
</feature>
<feature type="compositionally biased region" description="Low complexity" evidence="1">
    <location>
        <begin position="358"/>
        <end position="368"/>
    </location>
</feature>
<name>A0A9R1QIQ5_TRITD</name>
<feature type="region of interest" description="Disordered" evidence="1">
    <location>
        <begin position="748"/>
        <end position="806"/>
    </location>
</feature>